<dbReference type="InterPro" id="IPR050272">
    <property type="entry name" value="Isochorismatase-like_hydrls"/>
</dbReference>
<dbReference type="AlphaFoldDB" id="A0A1S2MYP3"/>
<feature type="domain" description="Isochorismatase-like" evidence="2">
    <location>
        <begin position="29"/>
        <end position="223"/>
    </location>
</feature>
<keyword evidence="1" id="KW-0378">Hydrolase</keyword>
<name>A0A1S2MYP3_9MICC</name>
<dbReference type="EMBL" id="MODZ01000013">
    <property type="protein sequence ID" value="OIJ35019.1"/>
    <property type="molecule type" value="Genomic_DNA"/>
</dbReference>
<dbReference type="GO" id="GO:0016787">
    <property type="term" value="F:hydrolase activity"/>
    <property type="evidence" value="ECO:0007669"/>
    <property type="project" value="UniProtKB-KW"/>
</dbReference>
<dbReference type="PANTHER" id="PTHR43540:SF3">
    <property type="entry name" value="ENTEROBACTIN SYNTHASE COMPONENT B"/>
    <property type="match status" value="1"/>
</dbReference>
<dbReference type="RefSeq" id="WP_075515399.1">
    <property type="nucleotide sequence ID" value="NZ_MODZ01000013.1"/>
</dbReference>
<protein>
    <recommendedName>
        <fullName evidence="2">Isochorismatase-like domain-containing protein</fullName>
    </recommendedName>
</protein>
<dbReference type="InterPro" id="IPR036380">
    <property type="entry name" value="Isochorismatase-like_sf"/>
</dbReference>
<comment type="caution">
    <text evidence="3">The sequence shown here is derived from an EMBL/GenBank/DDBJ whole genome shotgun (WGS) entry which is preliminary data.</text>
</comment>
<evidence type="ECO:0000313" key="4">
    <source>
        <dbReference type="Proteomes" id="UP000179540"/>
    </source>
</evidence>
<dbReference type="Gene3D" id="3.40.50.850">
    <property type="entry name" value="Isochorismatase-like"/>
    <property type="match status" value="1"/>
</dbReference>
<proteinExistence type="predicted"/>
<sequence>MPLPTIPAYTLPQDRPPAAVDWTADPTRSALLVHDMQTYFIDAFQSGEDGAEGEAGEGSAQGEAAPVGAEQIDVAVGRIAALLETARKAGIPIVYTAQPPRQDPADRALLTDFWGTGLSTDAQARIIDELAPAEGDIVLPKWRYSAFMRSTLREQLLARGLDQLVITGVYAHIGCLATALDAFMLDIQAFLVADALADFTREDRVRALDYAAGRCARVQDAAEILASWRGAQDEQGQGVRR</sequence>
<organism evidence="3 4">
    <name type="scientific">Rothia kristinae</name>
    <dbReference type="NCBI Taxonomy" id="37923"/>
    <lineage>
        <taxon>Bacteria</taxon>
        <taxon>Bacillati</taxon>
        <taxon>Actinomycetota</taxon>
        <taxon>Actinomycetes</taxon>
        <taxon>Micrococcales</taxon>
        <taxon>Micrococcaceae</taxon>
        <taxon>Rothia</taxon>
    </lineage>
</organism>
<dbReference type="InterPro" id="IPR000868">
    <property type="entry name" value="Isochorismatase-like_dom"/>
</dbReference>
<reference evidence="3 4" key="1">
    <citation type="submission" date="2016-10" db="EMBL/GenBank/DDBJ databases">
        <title>Draft genome sequence of strain LCT isolated from the Shenzhou X spacecraft of China.</title>
        <authorList>
            <person name="Huang B."/>
        </authorList>
    </citation>
    <scope>NUCLEOTIDE SEQUENCE [LARGE SCALE GENOMIC DNA]</scope>
    <source>
        <strain evidence="3 4">LCT-H5</strain>
    </source>
</reference>
<dbReference type="Proteomes" id="UP000179540">
    <property type="component" value="Unassembled WGS sequence"/>
</dbReference>
<dbReference type="OrthoDB" id="3174612at2"/>
<evidence type="ECO:0000256" key="1">
    <source>
        <dbReference type="ARBA" id="ARBA00022801"/>
    </source>
</evidence>
<evidence type="ECO:0000313" key="3">
    <source>
        <dbReference type="EMBL" id="OIJ35019.1"/>
    </source>
</evidence>
<dbReference type="Pfam" id="PF00857">
    <property type="entry name" value="Isochorismatase"/>
    <property type="match status" value="1"/>
</dbReference>
<dbReference type="SUPFAM" id="SSF52499">
    <property type="entry name" value="Isochorismatase-like hydrolases"/>
    <property type="match status" value="1"/>
</dbReference>
<evidence type="ECO:0000259" key="2">
    <source>
        <dbReference type="Pfam" id="PF00857"/>
    </source>
</evidence>
<dbReference type="PANTHER" id="PTHR43540">
    <property type="entry name" value="PEROXYUREIDOACRYLATE/UREIDOACRYLATE AMIDOHYDROLASE-RELATED"/>
    <property type="match status" value="1"/>
</dbReference>
<gene>
    <name evidence="3" type="ORF">BK826_09430</name>
</gene>
<accession>A0A1S2MYP3</accession>